<dbReference type="Pfam" id="PF13426">
    <property type="entry name" value="PAS_9"/>
    <property type="match status" value="1"/>
</dbReference>
<keyword evidence="3 7" id="KW-0597">Phosphoprotein</keyword>
<evidence type="ECO:0000259" key="9">
    <source>
        <dbReference type="PROSITE" id="PS50110"/>
    </source>
</evidence>
<dbReference type="CDD" id="cd16922">
    <property type="entry name" value="HATPase_EvgS-ArcB-TorS-like"/>
    <property type="match status" value="1"/>
</dbReference>
<dbReference type="CDD" id="cd17580">
    <property type="entry name" value="REC_2_DhkD-like"/>
    <property type="match status" value="1"/>
</dbReference>
<evidence type="ECO:0000259" key="11">
    <source>
        <dbReference type="PROSITE" id="PS50113"/>
    </source>
</evidence>
<evidence type="ECO:0000259" key="10">
    <source>
        <dbReference type="PROSITE" id="PS50112"/>
    </source>
</evidence>
<dbReference type="PROSITE" id="PS50112">
    <property type="entry name" value="PAS"/>
    <property type="match status" value="2"/>
</dbReference>
<evidence type="ECO:0000256" key="7">
    <source>
        <dbReference type="PROSITE-ProRule" id="PRU00169"/>
    </source>
</evidence>
<dbReference type="InterPro" id="IPR003018">
    <property type="entry name" value="GAF"/>
</dbReference>
<dbReference type="CDD" id="cd00130">
    <property type="entry name" value="PAS"/>
    <property type="match status" value="2"/>
</dbReference>
<evidence type="ECO:0000256" key="3">
    <source>
        <dbReference type="ARBA" id="ARBA00022553"/>
    </source>
</evidence>
<dbReference type="InterPro" id="IPR000700">
    <property type="entry name" value="PAS-assoc_C"/>
</dbReference>
<evidence type="ECO:0000256" key="1">
    <source>
        <dbReference type="ARBA" id="ARBA00000085"/>
    </source>
</evidence>
<dbReference type="SMART" id="SM00065">
    <property type="entry name" value="GAF"/>
    <property type="match status" value="2"/>
</dbReference>
<dbReference type="InterPro" id="IPR003661">
    <property type="entry name" value="HisK_dim/P_dom"/>
</dbReference>
<dbReference type="SMART" id="SM00091">
    <property type="entry name" value="PAS"/>
    <property type="match status" value="2"/>
</dbReference>
<keyword evidence="6" id="KW-0902">Two-component regulatory system</keyword>
<dbReference type="Gene3D" id="3.40.50.2300">
    <property type="match status" value="1"/>
</dbReference>
<accession>A0ABS3FUZ8</accession>
<evidence type="ECO:0000313" key="13">
    <source>
        <dbReference type="Proteomes" id="UP000664844"/>
    </source>
</evidence>
<dbReference type="NCBIfam" id="TIGR00229">
    <property type="entry name" value="sensory_box"/>
    <property type="match status" value="2"/>
</dbReference>
<sequence length="995" mass="110093">MEEALHRQEQQFKSLANHAPDGIARFDCHLRHVYINQAGEKARGMPAEAILGKTHQELGLPEAIANLYQQQLSQTFATGCECLFEYQFLGSDGMQFFQTKVFPELAAESSVEFVVSISRNITEYKRVEQAFQKTASRFRRVFESNMIGLGFWDIQGKITEANDALLEMLGYTREEFDTQGLSWKNVTPQEDHQTDVEAREEALAQGFCTPYEKEFIHKDGNWVPTISGGALFEDTPEEGVFFALNLSDRKRTENAQQYLSDASTILSSSLDYQTTLATVADLTVPQLADWCTVTVVEENGRLPPPITAHINPDKVAWAKQLNDKYPVDPDAPRGSPQVLRTGISEFYPYIPEELLVEAALDEEHLQILKEVGFSSVMIVPMIARGRSLGTISFVAAESGRRYDRSDLNMAEELARRAALAVDNARLYEQAQQARQMAEQAAARTARLQAVTAALSEALTPAEVAEVVVNQGIAALDAKAGSLVILADQDKTLKIVGAIGYPQEIVDQWQNIPIDAPVPLSECVRTGEPIFQENLTDLSVRYPILSKLQGKTNNQALAAIPLILQGQSIGAMGLSFAEAREFSPEERAFMVALGQQCAQAIARAQLYEAEQNARAEAEEANRVRDEFIAVLSHELRSPLNPILGWAKLLQMRKFAEAKTLEALKIIERNAKLQSRLIDDLLDISRILRGKLTLEMFPVQLGKIIESAVETVRLVAEAKQICIEKFLPMESVEVLGDPNRLQQVVWNLLSNAVKFTPEGGQVSIRLESTTGNLAQITVYDTGRGIAEEFLPYVFEYFRQADSKTTRSFGGLGLGLAIVHNLVKLHGGSVQAESDGEGQGTRFTVTLPLISLNSPVLEEPVFPESEPSLEGINLVVVDDDPDTLEFLEFVLQQYGANVRAVNSAQQAIAAIEKSIPDLLLSDIGMPQMDGYMLIQELRQWEPQLGGAIPAIALTAYAGETNRQQILEAGFQQHLAKPIQPAELVQAIAFWVQQQQHSD</sequence>
<evidence type="ECO:0000256" key="5">
    <source>
        <dbReference type="ARBA" id="ARBA00022777"/>
    </source>
</evidence>
<dbReference type="CDD" id="cd00082">
    <property type="entry name" value="HisKA"/>
    <property type="match status" value="1"/>
</dbReference>
<dbReference type="PROSITE" id="PS50110">
    <property type="entry name" value="RESPONSE_REGULATORY"/>
    <property type="match status" value="1"/>
</dbReference>
<keyword evidence="5" id="KW-0418">Kinase</keyword>
<dbReference type="PRINTS" id="PR00344">
    <property type="entry name" value="BCTRLSENSOR"/>
</dbReference>
<dbReference type="SUPFAM" id="SSF55785">
    <property type="entry name" value="PYP-like sensor domain (PAS domain)"/>
    <property type="match status" value="2"/>
</dbReference>
<protein>
    <recommendedName>
        <fullName evidence="2">histidine kinase</fullName>
        <ecNumber evidence="2">2.7.13.3</ecNumber>
    </recommendedName>
</protein>
<reference evidence="12 13" key="1">
    <citation type="submission" date="2021-03" db="EMBL/GenBank/DDBJ databases">
        <title>Metabolic Capacity of the Antarctic Cyanobacterium Phormidium pseudopriestleyi that Sustains Oxygenic Photosynthesis in the Presence of Hydrogen Sulfide.</title>
        <authorList>
            <person name="Lumian J.E."/>
            <person name="Jungblut A.D."/>
            <person name="Dillon M.L."/>
            <person name="Hawes I."/>
            <person name="Doran P.T."/>
            <person name="Mackey T.J."/>
            <person name="Dick G.J."/>
            <person name="Grettenberger C.L."/>
            <person name="Sumner D.Y."/>
        </authorList>
    </citation>
    <scope>NUCLEOTIDE SEQUENCE [LARGE SCALE GENOMIC DNA]</scope>
    <source>
        <strain evidence="12 13">FRX01</strain>
    </source>
</reference>
<name>A0ABS3FUZ8_9CYAN</name>
<dbReference type="Gene3D" id="1.10.287.130">
    <property type="match status" value="1"/>
</dbReference>
<gene>
    <name evidence="12" type="ORF">J0895_17430</name>
</gene>
<evidence type="ECO:0000259" key="8">
    <source>
        <dbReference type="PROSITE" id="PS50109"/>
    </source>
</evidence>
<dbReference type="InterPro" id="IPR013656">
    <property type="entry name" value="PAS_4"/>
</dbReference>
<dbReference type="Pfam" id="PF02518">
    <property type="entry name" value="HATPase_c"/>
    <property type="match status" value="1"/>
</dbReference>
<dbReference type="InterPro" id="IPR035965">
    <property type="entry name" value="PAS-like_dom_sf"/>
</dbReference>
<dbReference type="Gene3D" id="3.30.565.10">
    <property type="entry name" value="Histidine kinase-like ATPase, C-terminal domain"/>
    <property type="match status" value="1"/>
</dbReference>
<dbReference type="InterPro" id="IPR005467">
    <property type="entry name" value="His_kinase_dom"/>
</dbReference>
<dbReference type="Pfam" id="PF00072">
    <property type="entry name" value="Response_reg"/>
    <property type="match status" value="1"/>
</dbReference>
<dbReference type="InterPro" id="IPR029016">
    <property type="entry name" value="GAF-like_dom_sf"/>
</dbReference>
<evidence type="ECO:0000313" key="12">
    <source>
        <dbReference type="EMBL" id="MBO0350814.1"/>
    </source>
</evidence>
<dbReference type="InterPro" id="IPR011006">
    <property type="entry name" value="CheY-like_superfamily"/>
</dbReference>
<organism evidence="12 13">
    <name type="scientific">Phormidium pseudopriestleyi FRX01</name>
    <dbReference type="NCBI Taxonomy" id="1759528"/>
    <lineage>
        <taxon>Bacteria</taxon>
        <taxon>Bacillati</taxon>
        <taxon>Cyanobacteriota</taxon>
        <taxon>Cyanophyceae</taxon>
        <taxon>Oscillatoriophycideae</taxon>
        <taxon>Oscillatoriales</taxon>
        <taxon>Oscillatoriaceae</taxon>
        <taxon>Phormidium</taxon>
    </lineage>
</organism>
<dbReference type="SUPFAM" id="SSF55781">
    <property type="entry name" value="GAF domain-like"/>
    <property type="match status" value="2"/>
</dbReference>
<comment type="caution">
    <text evidence="12">The sequence shown here is derived from an EMBL/GenBank/DDBJ whole genome shotgun (WGS) entry which is preliminary data.</text>
</comment>
<dbReference type="SMART" id="SM00387">
    <property type="entry name" value="HATPase_c"/>
    <property type="match status" value="1"/>
</dbReference>
<dbReference type="PANTHER" id="PTHR43547:SF2">
    <property type="entry name" value="HYBRID SIGNAL TRANSDUCTION HISTIDINE KINASE C"/>
    <property type="match status" value="1"/>
</dbReference>
<dbReference type="Pfam" id="PF08448">
    <property type="entry name" value="PAS_4"/>
    <property type="match status" value="1"/>
</dbReference>
<feature type="domain" description="Histidine kinase" evidence="8">
    <location>
        <begin position="629"/>
        <end position="848"/>
    </location>
</feature>
<dbReference type="Gene3D" id="3.30.450.20">
    <property type="entry name" value="PAS domain"/>
    <property type="match status" value="2"/>
</dbReference>
<dbReference type="SMART" id="SM00388">
    <property type="entry name" value="HisKA"/>
    <property type="match status" value="1"/>
</dbReference>
<dbReference type="Proteomes" id="UP000664844">
    <property type="component" value="Unassembled WGS sequence"/>
</dbReference>
<dbReference type="SMART" id="SM00448">
    <property type="entry name" value="REC"/>
    <property type="match status" value="1"/>
</dbReference>
<dbReference type="EMBL" id="JAFLQW010000462">
    <property type="protein sequence ID" value="MBO0350814.1"/>
    <property type="molecule type" value="Genomic_DNA"/>
</dbReference>
<evidence type="ECO:0000256" key="4">
    <source>
        <dbReference type="ARBA" id="ARBA00022679"/>
    </source>
</evidence>
<dbReference type="InterPro" id="IPR000014">
    <property type="entry name" value="PAS"/>
</dbReference>
<keyword evidence="13" id="KW-1185">Reference proteome</keyword>
<evidence type="ECO:0000256" key="6">
    <source>
        <dbReference type="ARBA" id="ARBA00023012"/>
    </source>
</evidence>
<keyword evidence="4" id="KW-0808">Transferase</keyword>
<dbReference type="Pfam" id="PF13185">
    <property type="entry name" value="GAF_2"/>
    <property type="match status" value="1"/>
</dbReference>
<dbReference type="SUPFAM" id="SSF52172">
    <property type="entry name" value="CheY-like"/>
    <property type="match status" value="1"/>
</dbReference>
<dbReference type="PANTHER" id="PTHR43547">
    <property type="entry name" value="TWO-COMPONENT HISTIDINE KINASE"/>
    <property type="match status" value="1"/>
</dbReference>
<dbReference type="PROSITE" id="PS50113">
    <property type="entry name" value="PAC"/>
    <property type="match status" value="1"/>
</dbReference>
<dbReference type="Gene3D" id="3.30.450.40">
    <property type="match status" value="2"/>
</dbReference>
<feature type="domain" description="PAS" evidence="10">
    <location>
        <begin position="8"/>
        <end position="79"/>
    </location>
</feature>
<dbReference type="Pfam" id="PF00512">
    <property type="entry name" value="HisKA"/>
    <property type="match status" value="1"/>
</dbReference>
<proteinExistence type="predicted"/>
<feature type="modified residue" description="4-aspartylphosphate" evidence="7">
    <location>
        <position position="919"/>
    </location>
</feature>
<evidence type="ECO:0000256" key="2">
    <source>
        <dbReference type="ARBA" id="ARBA00012438"/>
    </source>
</evidence>
<dbReference type="InterPro" id="IPR004358">
    <property type="entry name" value="Sig_transdc_His_kin-like_C"/>
</dbReference>
<feature type="domain" description="PAS" evidence="10">
    <location>
        <begin position="134"/>
        <end position="206"/>
    </location>
</feature>
<dbReference type="InterPro" id="IPR036890">
    <property type="entry name" value="HATPase_C_sf"/>
</dbReference>
<dbReference type="InterPro" id="IPR036097">
    <property type="entry name" value="HisK_dim/P_sf"/>
</dbReference>
<dbReference type="Pfam" id="PF01590">
    <property type="entry name" value="GAF"/>
    <property type="match status" value="1"/>
</dbReference>
<comment type="catalytic activity">
    <reaction evidence="1">
        <text>ATP + protein L-histidine = ADP + protein N-phospho-L-histidine.</text>
        <dbReference type="EC" id="2.7.13.3"/>
    </reaction>
</comment>
<dbReference type="EC" id="2.7.13.3" evidence="2"/>
<dbReference type="InterPro" id="IPR001789">
    <property type="entry name" value="Sig_transdc_resp-reg_receiver"/>
</dbReference>
<dbReference type="PROSITE" id="PS50109">
    <property type="entry name" value="HIS_KIN"/>
    <property type="match status" value="1"/>
</dbReference>
<feature type="domain" description="Response regulatory" evidence="9">
    <location>
        <begin position="870"/>
        <end position="988"/>
    </location>
</feature>
<dbReference type="SUPFAM" id="SSF47384">
    <property type="entry name" value="Homodimeric domain of signal transducing histidine kinase"/>
    <property type="match status" value="1"/>
</dbReference>
<dbReference type="InterPro" id="IPR003594">
    <property type="entry name" value="HATPase_dom"/>
</dbReference>
<feature type="domain" description="PAC" evidence="11">
    <location>
        <begin position="82"/>
        <end position="133"/>
    </location>
</feature>
<dbReference type="SUPFAM" id="SSF55874">
    <property type="entry name" value="ATPase domain of HSP90 chaperone/DNA topoisomerase II/histidine kinase"/>
    <property type="match status" value="1"/>
</dbReference>